<reference evidence="2" key="1">
    <citation type="submission" date="2020-08" db="EMBL/GenBank/DDBJ databases">
        <title>Genome sequencing and assembly of the red palm weevil Rhynchophorus ferrugineus.</title>
        <authorList>
            <person name="Dias G.B."/>
            <person name="Bergman C.M."/>
            <person name="Manee M."/>
        </authorList>
    </citation>
    <scope>NUCLEOTIDE SEQUENCE</scope>
    <source>
        <strain evidence="2">AA-2017</strain>
        <tissue evidence="2">Whole larva</tissue>
    </source>
</reference>
<name>A0A834IVH4_RHYFE</name>
<gene>
    <name evidence="2" type="ORF">GWI33_003396</name>
</gene>
<protein>
    <submittedName>
        <fullName evidence="2">Uncharacterized protein</fullName>
    </submittedName>
</protein>
<evidence type="ECO:0000313" key="3">
    <source>
        <dbReference type="Proteomes" id="UP000625711"/>
    </source>
</evidence>
<proteinExistence type="predicted"/>
<organism evidence="2 3">
    <name type="scientific">Rhynchophorus ferrugineus</name>
    <name type="common">Red palm weevil</name>
    <name type="synonym">Curculio ferrugineus</name>
    <dbReference type="NCBI Taxonomy" id="354439"/>
    <lineage>
        <taxon>Eukaryota</taxon>
        <taxon>Metazoa</taxon>
        <taxon>Ecdysozoa</taxon>
        <taxon>Arthropoda</taxon>
        <taxon>Hexapoda</taxon>
        <taxon>Insecta</taxon>
        <taxon>Pterygota</taxon>
        <taxon>Neoptera</taxon>
        <taxon>Endopterygota</taxon>
        <taxon>Coleoptera</taxon>
        <taxon>Polyphaga</taxon>
        <taxon>Cucujiformia</taxon>
        <taxon>Curculionidae</taxon>
        <taxon>Dryophthorinae</taxon>
        <taxon>Rhynchophorus</taxon>
    </lineage>
</organism>
<dbReference type="EMBL" id="JAACXV010000003">
    <property type="protein sequence ID" value="KAF7287762.1"/>
    <property type="molecule type" value="Genomic_DNA"/>
</dbReference>
<comment type="caution">
    <text evidence="2">The sequence shown here is derived from an EMBL/GenBank/DDBJ whole genome shotgun (WGS) entry which is preliminary data.</text>
</comment>
<sequence length="88" mass="10264">MKTNNHHKHLEDALHSRLSNAEDELNKLEDYIKSTKQFIQNYEYTVKHIRPKQEGENCSNVSEFFFPMDLATSSPVRNIPSNESPLCQ</sequence>
<keyword evidence="1" id="KW-0175">Coiled coil</keyword>
<feature type="coiled-coil region" evidence="1">
    <location>
        <begin position="11"/>
        <end position="38"/>
    </location>
</feature>
<keyword evidence="3" id="KW-1185">Reference proteome</keyword>
<accession>A0A834IVH4</accession>
<evidence type="ECO:0000256" key="1">
    <source>
        <dbReference type="SAM" id="Coils"/>
    </source>
</evidence>
<dbReference type="AlphaFoldDB" id="A0A834IVH4"/>
<evidence type="ECO:0000313" key="2">
    <source>
        <dbReference type="EMBL" id="KAF7287762.1"/>
    </source>
</evidence>
<dbReference type="Proteomes" id="UP000625711">
    <property type="component" value="Unassembled WGS sequence"/>
</dbReference>